<dbReference type="RefSeq" id="XP_075075564.1">
    <property type="nucleotide sequence ID" value="XM_075219463.1"/>
</dbReference>
<accession>A0AC58RSB4</accession>
<keyword evidence="1" id="KW-1185">Reference proteome</keyword>
<gene>
    <name evidence="2" type="primary">LOC142162755</name>
</gene>
<name>A0AC58RSB4_TOBAC</name>
<evidence type="ECO:0000313" key="2">
    <source>
        <dbReference type="RefSeq" id="XP_075075564.1"/>
    </source>
</evidence>
<dbReference type="Proteomes" id="UP000790787">
    <property type="component" value="Chromosome 1"/>
</dbReference>
<reference evidence="1" key="1">
    <citation type="journal article" date="2014" name="Nat. Commun.">
        <title>The tobacco genome sequence and its comparison with those of tomato and potato.</title>
        <authorList>
            <person name="Sierro N."/>
            <person name="Battey J.N."/>
            <person name="Ouadi S."/>
            <person name="Bakaher N."/>
            <person name="Bovet L."/>
            <person name="Willig A."/>
            <person name="Goepfert S."/>
            <person name="Peitsch M.C."/>
            <person name="Ivanov N.V."/>
        </authorList>
    </citation>
    <scope>NUCLEOTIDE SEQUENCE [LARGE SCALE GENOMIC DNA]</scope>
</reference>
<proteinExistence type="predicted"/>
<sequence length="350" mass="41819">MHRQHKFQFIGLMEPKQQGRNLDKYRRSIDFPQAIRNVSNKIWEFFDDRFEITVVMDMVQQLTLKIFDSEDQREFMLTLVCAKCDSIERIELWDSLYALSNDMTLPWLVGGDFNVIWDEEDKFGGLSVHINEVYDFRHCVNTCTLFDLGIKESISTWWNGRAEEDCIFKRLDRCLGNMEFQQLWPGLEVEHLPKTGSDHCPLLIKLDAQVTPVKKPFRFINFWTQHESFQAVVRENWNADFQANSFTLFNYKLKKLKKALSRWSKATYGDIFQKLASLEEVVKVHEAQFELRPTLANRERLQQVQVEHFKYMALEEEFWRQKANMSWFQDGDRNTKFFRHMLEEGESNYN</sequence>
<reference evidence="2" key="2">
    <citation type="submission" date="2025-08" db="UniProtKB">
        <authorList>
            <consortium name="RefSeq"/>
        </authorList>
    </citation>
    <scope>IDENTIFICATION</scope>
    <source>
        <tissue evidence="2">Leaf</tissue>
    </source>
</reference>
<evidence type="ECO:0000313" key="1">
    <source>
        <dbReference type="Proteomes" id="UP000790787"/>
    </source>
</evidence>
<organism evidence="1 2">
    <name type="scientific">Nicotiana tabacum</name>
    <name type="common">Common tobacco</name>
    <dbReference type="NCBI Taxonomy" id="4097"/>
    <lineage>
        <taxon>Eukaryota</taxon>
        <taxon>Viridiplantae</taxon>
        <taxon>Streptophyta</taxon>
        <taxon>Embryophyta</taxon>
        <taxon>Tracheophyta</taxon>
        <taxon>Spermatophyta</taxon>
        <taxon>Magnoliopsida</taxon>
        <taxon>eudicotyledons</taxon>
        <taxon>Gunneridae</taxon>
        <taxon>Pentapetalae</taxon>
        <taxon>asterids</taxon>
        <taxon>lamiids</taxon>
        <taxon>Solanales</taxon>
        <taxon>Solanaceae</taxon>
        <taxon>Nicotianoideae</taxon>
        <taxon>Nicotianeae</taxon>
        <taxon>Nicotiana</taxon>
    </lineage>
</organism>
<protein>
    <submittedName>
        <fullName evidence="2">Uncharacterized protein LOC142162755</fullName>
    </submittedName>
</protein>